<dbReference type="InterPro" id="IPR005791">
    <property type="entry name" value="SecD"/>
</dbReference>
<dbReference type="InterPro" id="IPR054384">
    <property type="entry name" value="SecDF_P1_head"/>
</dbReference>
<keyword evidence="4" id="KW-0997">Cell inner membrane</keyword>
<dbReference type="GO" id="GO:0005886">
    <property type="term" value="C:plasma membrane"/>
    <property type="evidence" value="ECO:0007669"/>
    <property type="project" value="UniProtKB-SubCell"/>
</dbReference>
<comment type="function">
    <text evidence="10">Part of the Sec protein translocase complex. Interacts with the SecYEG preprotein conducting channel. SecDF uses the proton motive force (PMF) to complete protein translocation after the ATP-dependent function of SecA.</text>
</comment>
<evidence type="ECO:0000256" key="8">
    <source>
        <dbReference type="ARBA" id="ARBA00023010"/>
    </source>
</evidence>
<keyword evidence="8 10" id="KW-0811">Translocation</keyword>
<name>A0A0S4XLT0_9BACT</name>
<dbReference type="InterPro" id="IPR022646">
    <property type="entry name" value="SecD/SecF_CS"/>
</dbReference>
<keyword evidence="6 10" id="KW-0653">Protein transport</keyword>
<dbReference type="EMBL" id="FAXN01000022">
    <property type="protein sequence ID" value="CUV65255.1"/>
    <property type="molecule type" value="Genomic_DNA"/>
</dbReference>
<accession>A0A0S4XLT0</accession>
<keyword evidence="9 10" id="KW-0472">Membrane</keyword>
<dbReference type="GO" id="GO:0065002">
    <property type="term" value="P:intracellular protein transmembrane transport"/>
    <property type="evidence" value="ECO:0007669"/>
    <property type="project" value="UniProtKB-UniRule"/>
</dbReference>
<evidence type="ECO:0000256" key="2">
    <source>
        <dbReference type="ARBA" id="ARBA00022448"/>
    </source>
</evidence>
<dbReference type="GO" id="GO:0015450">
    <property type="term" value="F:protein-transporting ATPase activity"/>
    <property type="evidence" value="ECO:0007669"/>
    <property type="project" value="InterPro"/>
</dbReference>
<dbReference type="NCBIfam" id="TIGR00916">
    <property type="entry name" value="2A0604s01"/>
    <property type="match status" value="1"/>
</dbReference>
<keyword evidence="3 10" id="KW-1003">Cell membrane</keyword>
<dbReference type="InterPro" id="IPR022813">
    <property type="entry name" value="SecD/SecF_arch_bac"/>
</dbReference>
<dbReference type="Gene3D" id="3.30.1360.200">
    <property type="match status" value="1"/>
</dbReference>
<evidence type="ECO:0000256" key="7">
    <source>
        <dbReference type="ARBA" id="ARBA00022989"/>
    </source>
</evidence>
<feature type="domain" description="Protein export membrane protein SecD/SecF C-terminal" evidence="11">
    <location>
        <begin position="342"/>
        <end position="505"/>
    </location>
</feature>
<feature type="transmembrane region" description="Helical" evidence="10">
    <location>
        <begin position="482"/>
        <end position="506"/>
    </location>
</feature>
<dbReference type="InterPro" id="IPR055344">
    <property type="entry name" value="SecD_SecF_C_bact"/>
</dbReference>
<dbReference type="Pfam" id="PF07549">
    <property type="entry name" value="Sec_GG"/>
    <property type="match status" value="1"/>
</dbReference>
<dbReference type="Gene3D" id="1.20.1640.10">
    <property type="entry name" value="Multidrug efflux transporter AcrB transmembrane domain"/>
    <property type="match status" value="1"/>
</dbReference>
<dbReference type="Pfam" id="PF21760">
    <property type="entry name" value="SecD_1st"/>
    <property type="match status" value="1"/>
</dbReference>
<evidence type="ECO:0000256" key="4">
    <source>
        <dbReference type="ARBA" id="ARBA00022519"/>
    </source>
</evidence>
<dbReference type="GO" id="GO:0043952">
    <property type="term" value="P:protein transport by the Sec complex"/>
    <property type="evidence" value="ECO:0007669"/>
    <property type="project" value="UniProtKB-UniRule"/>
</dbReference>
<feature type="transmembrane region" description="Helical" evidence="10">
    <location>
        <begin position="457"/>
        <end position="476"/>
    </location>
</feature>
<dbReference type="HAMAP" id="MF_01463_B">
    <property type="entry name" value="SecD_B"/>
    <property type="match status" value="1"/>
</dbReference>
<evidence type="ECO:0000256" key="10">
    <source>
        <dbReference type="HAMAP-Rule" id="MF_01463"/>
    </source>
</evidence>
<keyword evidence="5 10" id="KW-0812">Transmembrane</keyword>
<dbReference type="SUPFAM" id="SSF82866">
    <property type="entry name" value="Multidrug efflux transporter AcrB transmembrane domain"/>
    <property type="match status" value="1"/>
</dbReference>
<evidence type="ECO:0000259" key="11">
    <source>
        <dbReference type="Pfam" id="PF02355"/>
    </source>
</evidence>
<dbReference type="AlphaFoldDB" id="A0A0S4XLT0"/>
<protein>
    <recommendedName>
        <fullName evidence="10">Protein translocase subunit SecD</fullName>
    </recommendedName>
</protein>
<comment type="subcellular location">
    <subcellularLocation>
        <location evidence="1 10">Cell membrane</location>
        <topology evidence="1 10">Multi-pass membrane protein</topology>
    </subcellularLocation>
</comment>
<dbReference type="PRINTS" id="PR00702">
    <property type="entry name" value="ACRIFLAVINRP"/>
</dbReference>
<evidence type="ECO:0000259" key="12">
    <source>
        <dbReference type="Pfam" id="PF21760"/>
    </source>
</evidence>
<evidence type="ECO:0000256" key="6">
    <source>
        <dbReference type="ARBA" id="ARBA00022927"/>
    </source>
</evidence>
<gene>
    <name evidence="10 14" type="primary">secD</name>
    <name evidence="14" type="ORF">BN3087_230008</name>
</gene>
<reference evidence="14" key="1">
    <citation type="submission" date="2015-11" db="EMBL/GenBank/DDBJ databases">
        <authorList>
            <person name="Zhang Y."/>
            <person name="Guo Z."/>
        </authorList>
    </citation>
    <scope>NUCLEOTIDE SEQUENCE</scope>
    <source>
        <strain evidence="14">BN30871</strain>
    </source>
</reference>
<dbReference type="InterPro" id="IPR001036">
    <property type="entry name" value="Acrflvin-R"/>
</dbReference>
<evidence type="ECO:0000259" key="13">
    <source>
        <dbReference type="Pfam" id="PF22599"/>
    </source>
</evidence>
<keyword evidence="2 10" id="KW-0813">Transport</keyword>
<feature type="transmembrane region" description="Helical" evidence="10">
    <location>
        <begin position="360"/>
        <end position="380"/>
    </location>
</feature>
<dbReference type="FunFam" id="3.30.1360.200:FF:000002">
    <property type="entry name" value="Preprotein translocase subunit SecD"/>
    <property type="match status" value="1"/>
</dbReference>
<evidence type="ECO:0000256" key="9">
    <source>
        <dbReference type="ARBA" id="ARBA00023136"/>
    </source>
</evidence>
<proteinExistence type="inferred from homology"/>
<keyword evidence="7 10" id="KW-1133">Transmembrane helix</keyword>
<evidence type="ECO:0000313" key="14">
    <source>
        <dbReference type="EMBL" id="CUV65255.1"/>
    </source>
</evidence>
<evidence type="ECO:0000256" key="3">
    <source>
        <dbReference type="ARBA" id="ARBA00022475"/>
    </source>
</evidence>
<dbReference type="InterPro" id="IPR048631">
    <property type="entry name" value="SecD_1st"/>
</dbReference>
<evidence type="ECO:0000256" key="1">
    <source>
        <dbReference type="ARBA" id="ARBA00004651"/>
    </source>
</evidence>
<comment type="subunit">
    <text evidence="10">Forms a complex with SecF. Part of the essential Sec protein translocation apparatus which comprises SecA, SecYEG and auxiliary proteins SecDF. Other proteins may also be involved.</text>
</comment>
<feature type="domain" description="SecDF P1 head subdomain" evidence="13">
    <location>
        <begin position="233"/>
        <end position="337"/>
    </location>
</feature>
<feature type="domain" description="Protein translocase subunit SecDF P1" evidence="12">
    <location>
        <begin position="144"/>
        <end position="206"/>
    </location>
</feature>
<feature type="transmembrane region" description="Helical" evidence="10">
    <location>
        <begin position="387"/>
        <end position="405"/>
    </location>
</feature>
<dbReference type="Gene3D" id="3.30.70.3400">
    <property type="match status" value="1"/>
</dbReference>
<dbReference type="PANTHER" id="PTHR30081:SF1">
    <property type="entry name" value="PROTEIN TRANSLOCASE SUBUNIT SECD"/>
    <property type="match status" value="1"/>
</dbReference>
<comment type="similarity">
    <text evidence="10">Belongs to the SecD/SecF family. SecD subfamily.</text>
</comment>
<dbReference type="NCBIfam" id="TIGR01129">
    <property type="entry name" value="secD"/>
    <property type="match status" value="1"/>
</dbReference>
<sequence length="528" mass="56866">MKQFNYRVFIFLVAFIFGVGFSIPTIAHFVNEKYDFGKRITLGLDLQGGLHMVLGVKTDVAIESKAKSIATSLKFSMDENDIIYDNLSIQGNAIKFELLDNDDVAKLKGLISKDIQGVLIKENGLNFTVSMSPEEIAKTKQNAISQAVETIRNRLDMYGLAEPTVAKQGEDKVLVEIAGVKTPADEQRIRDLIAKSAHLQMMAVDEERAARVTTMSEAEASSFGDVILKDVVTSQPYLLKDVPVLDGSMLTDASVGYNQSNQAVINFELNSQGAKIFGDFSGKSVGKRMAIVLDDKVYSAPVINERIGGGKGQISGNFTQQEAHDIAIALRSGALLAPVIIEEKRSIGPSLGADSIEASLMALTFGFLAVVLFMAIYYGVAGVIADIAVIVNIFLIVAFMSLFGATLTLPGMAGIVLTIGIAVDSNIIINERVREALRQGMSVKKALNDGYSNGMRAILDSNITQVLACIILYAYGTGAIKGFALTLSIGILASMLTAILGTHGIYDVLLSKIEKSKNYNFWFGLGGK</sequence>
<dbReference type="Pfam" id="PF02355">
    <property type="entry name" value="SecD_SecF_C"/>
    <property type="match status" value="1"/>
</dbReference>
<dbReference type="FunFam" id="1.20.1640.10:FF:000004">
    <property type="entry name" value="Protein translocase subunit SecD"/>
    <property type="match status" value="1"/>
</dbReference>
<dbReference type="PANTHER" id="PTHR30081">
    <property type="entry name" value="PROTEIN-EXPORT MEMBRANE PROTEIN SEC"/>
    <property type="match status" value="1"/>
</dbReference>
<comment type="caution">
    <text evidence="10">Lacks conserved residue(s) required for the propagation of feature annotation.</text>
</comment>
<dbReference type="GO" id="GO:0006605">
    <property type="term" value="P:protein targeting"/>
    <property type="evidence" value="ECO:0007669"/>
    <property type="project" value="UniProtKB-UniRule"/>
</dbReference>
<dbReference type="Pfam" id="PF22599">
    <property type="entry name" value="SecDF_P1_head"/>
    <property type="match status" value="1"/>
</dbReference>
<dbReference type="InterPro" id="IPR048634">
    <property type="entry name" value="SecD_SecF_C"/>
</dbReference>
<evidence type="ECO:0000256" key="5">
    <source>
        <dbReference type="ARBA" id="ARBA00022692"/>
    </source>
</evidence>
<organism evidence="14">
    <name type="scientific">Sulfurovum sp. enrichment culture clone C5</name>
    <dbReference type="NCBI Taxonomy" id="497650"/>
    <lineage>
        <taxon>Bacteria</taxon>
        <taxon>Pseudomonadati</taxon>
        <taxon>Campylobacterota</taxon>
        <taxon>Epsilonproteobacteria</taxon>
        <taxon>Campylobacterales</taxon>
        <taxon>Sulfurovaceae</taxon>
        <taxon>Sulfurovum</taxon>
        <taxon>environmental samples</taxon>
    </lineage>
</organism>